<dbReference type="Proteomes" id="UP001224122">
    <property type="component" value="Unassembled WGS sequence"/>
</dbReference>
<dbReference type="RefSeq" id="WP_307408953.1">
    <property type="nucleotide sequence ID" value="NZ_JAUSTW010000004.1"/>
</dbReference>
<keyword evidence="6" id="KW-0173">Coenzyme A biosynthesis</keyword>
<keyword evidence="4 7" id="KW-0418">Kinase</keyword>
<dbReference type="InterPro" id="IPR011602">
    <property type="entry name" value="Type_II_PanK_bac"/>
</dbReference>
<evidence type="ECO:0000313" key="7">
    <source>
        <dbReference type="EMBL" id="MDQ0199742.1"/>
    </source>
</evidence>
<dbReference type="Gene3D" id="3.30.420.40">
    <property type="match status" value="1"/>
</dbReference>
<keyword evidence="3" id="KW-0547">Nucleotide-binding</keyword>
<keyword evidence="1" id="KW-0963">Cytoplasm</keyword>
<dbReference type="PANTHER" id="PTHR12280:SF20">
    <property type="entry name" value="4'-PHOSPHOPANTETHEINE PHOSPHATASE"/>
    <property type="match status" value="1"/>
</dbReference>
<evidence type="ECO:0000256" key="4">
    <source>
        <dbReference type="ARBA" id="ARBA00022777"/>
    </source>
</evidence>
<keyword evidence="2 7" id="KW-0808">Transferase</keyword>
<dbReference type="PANTHER" id="PTHR12280">
    <property type="entry name" value="PANTOTHENATE KINASE"/>
    <property type="match status" value="1"/>
</dbReference>
<keyword evidence="5" id="KW-0067">ATP-binding</keyword>
<dbReference type="EC" id="2.7.1.33" evidence="7"/>
<dbReference type="InterPro" id="IPR004567">
    <property type="entry name" value="Type_II_PanK"/>
</dbReference>
<evidence type="ECO:0000256" key="5">
    <source>
        <dbReference type="ARBA" id="ARBA00022840"/>
    </source>
</evidence>
<gene>
    <name evidence="7" type="ORF">J2S10_002924</name>
</gene>
<evidence type="ECO:0000256" key="1">
    <source>
        <dbReference type="ARBA" id="ARBA00022490"/>
    </source>
</evidence>
<protein>
    <submittedName>
        <fullName evidence="7">Type II pantothenate kinase</fullName>
        <ecNumber evidence="7">2.7.1.33</ecNumber>
    </submittedName>
</protein>
<keyword evidence="8" id="KW-1185">Reference proteome</keyword>
<dbReference type="InterPro" id="IPR043129">
    <property type="entry name" value="ATPase_NBD"/>
</dbReference>
<dbReference type="GO" id="GO:0004594">
    <property type="term" value="F:pantothenate kinase activity"/>
    <property type="evidence" value="ECO:0007669"/>
    <property type="project" value="UniProtKB-EC"/>
</dbReference>
<evidence type="ECO:0000313" key="8">
    <source>
        <dbReference type="Proteomes" id="UP001224122"/>
    </source>
</evidence>
<accession>A0ABT9XW06</accession>
<proteinExistence type="predicted"/>
<dbReference type="CDD" id="cd24085">
    <property type="entry name" value="ASKHA_NBD_PanK-II_bac"/>
    <property type="match status" value="1"/>
</dbReference>
<name>A0ABT9XW06_9BACI</name>
<evidence type="ECO:0000256" key="3">
    <source>
        <dbReference type="ARBA" id="ARBA00022741"/>
    </source>
</evidence>
<comment type="caution">
    <text evidence="7">The sequence shown here is derived from an EMBL/GenBank/DDBJ whole genome shotgun (WGS) entry which is preliminary data.</text>
</comment>
<evidence type="ECO:0000256" key="2">
    <source>
        <dbReference type="ARBA" id="ARBA00022679"/>
    </source>
</evidence>
<dbReference type="SUPFAM" id="SSF53067">
    <property type="entry name" value="Actin-like ATPase domain"/>
    <property type="match status" value="1"/>
</dbReference>
<dbReference type="PIRSF" id="PIRSF036940">
    <property type="entry name" value="PanK_bac_aCoA"/>
    <property type="match status" value="1"/>
</dbReference>
<dbReference type="NCBIfam" id="NF009842">
    <property type="entry name" value="PRK13317.1"/>
    <property type="match status" value="1"/>
</dbReference>
<evidence type="ECO:0000256" key="6">
    <source>
        <dbReference type="ARBA" id="ARBA00022993"/>
    </source>
</evidence>
<dbReference type="EMBL" id="JAUSTW010000004">
    <property type="protein sequence ID" value="MDQ0199742.1"/>
    <property type="molecule type" value="Genomic_DNA"/>
</dbReference>
<reference evidence="7 8" key="1">
    <citation type="submission" date="2023-07" db="EMBL/GenBank/DDBJ databases">
        <title>Genomic Encyclopedia of Type Strains, Phase IV (KMG-IV): sequencing the most valuable type-strain genomes for metagenomic binning, comparative biology and taxonomic classification.</title>
        <authorList>
            <person name="Goeker M."/>
        </authorList>
    </citation>
    <scope>NUCLEOTIDE SEQUENCE [LARGE SCALE GENOMIC DNA]</scope>
    <source>
        <strain evidence="7 8">DSM 27594</strain>
    </source>
</reference>
<organism evidence="7 8">
    <name type="scientific">Neobacillus ginsengisoli</name>
    <dbReference type="NCBI Taxonomy" id="904295"/>
    <lineage>
        <taxon>Bacteria</taxon>
        <taxon>Bacillati</taxon>
        <taxon>Bacillota</taxon>
        <taxon>Bacilli</taxon>
        <taxon>Bacillales</taxon>
        <taxon>Bacillaceae</taxon>
        <taxon>Neobacillus</taxon>
    </lineage>
</organism>
<dbReference type="Pfam" id="PF03630">
    <property type="entry name" value="Fumble"/>
    <property type="match status" value="1"/>
</dbReference>
<sequence>MKAGIDAGGTLIKIAYLENHQMHYKKFSIEELDTAISWLKLVAPSVTVALTGGKSHIIQKKYFPRGVIIPEFQATCDGARLFLLEENKKIENPFLLVNIGTGTSWHVVNGDTYERILGSGVGGGTFTGLGTILTEEEDFHQLTILANEGEKGNVDLLVRDIYEMAEPPIDGNLTAANFAKGRNVKHTDSDRMASLTNMIAETVVLLTLQAGAIHRINNVIYIGSTLVGNQSLKKNLELYTGMFGLTSRFLQNGEFCGAAGACFSV</sequence>